<dbReference type="InterPro" id="IPR002477">
    <property type="entry name" value="Peptidoglycan-bd-like"/>
</dbReference>
<dbReference type="Proteomes" id="UP000075526">
    <property type="component" value="Unassembled WGS sequence"/>
</dbReference>
<dbReference type="PATRIC" id="fig|178901.13.peg.843"/>
<proteinExistence type="predicted"/>
<feature type="domain" description="Peptidoglycan binding-like" evidence="1">
    <location>
        <begin position="97"/>
        <end position="141"/>
    </location>
</feature>
<dbReference type="Gene3D" id="1.10.101.10">
    <property type="entry name" value="PGBD-like superfamily/PGBD"/>
    <property type="match status" value="1"/>
</dbReference>
<dbReference type="RefSeq" id="WP_061507860.1">
    <property type="nucleotide sequence ID" value="NZ_LHZF01000152.1"/>
</dbReference>
<dbReference type="SUPFAM" id="SSF47090">
    <property type="entry name" value="PGBD-like"/>
    <property type="match status" value="1"/>
</dbReference>
<dbReference type="InterPro" id="IPR036365">
    <property type="entry name" value="PGBD-like_sf"/>
</dbReference>
<gene>
    <name evidence="2" type="ORF">AD933_05290</name>
</gene>
<organism evidence="2 3">
    <name type="scientific">Acetobacter malorum</name>
    <dbReference type="NCBI Taxonomy" id="178901"/>
    <lineage>
        <taxon>Bacteria</taxon>
        <taxon>Pseudomonadati</taxon>
        <taxon>Pseudomonadota</taxon>
        <taxon>Alphaproteobacteria</taxon>
        <taxon>Acetobacterales</taxon>
        <taxon>Acetobacteraceae</taxon>
        <taxon>Acetobacter</taxon>
    </lineage>
</organism>
<evidence type="ECO:0000313" key="2">
    <source>
        <dbReference type="EMBL" id="KXV16958.1"/>
    </source>
</evidence>
<comment type="caution">
    <text evidence="2">The sequence shown here is derived from an EMBL/GenBank/DDBJ whole genome shotgun (WGS) entry which is preliminary data.</text>
</comment>
<evidence type="ECO:0000259" key="1">
    <source>
        <dbReference type="Pfam" id="PF01471"/>
    </source>
</evidence>
<protein>
    <recommendedName>
        <fullName evidence="1">Peptidoglycan binding-like domain-containing protein</fullName>
    </recommendedName>
</protein>
<dbReference type="InterPro" id="IPR036366">
    <property type="entry name" value="PGBDSf"/>
</dbReference>
<dbReference type="Pfam" id="PF01471">
    <property type="entry name" value="PG_binding_1"/>
    <property type="match status" value="1"/>
</dbReference>
<accession>A0A149RRN3</accession>
<evidence type="ECO:0000313" key="3">
    <source>
        <dbReference type="Proteomes" id="UP000075526"/>
    </source>
</evidence>
<reference evidence="2 3" key="1">
    <citation type="submission" date="2015-06" db="EMBL/GenBank/DDBJ databases">
        <title>Improved classification and identification of acetic acid bacteria using matrix-assisted laser desorption/ionization time-of-flight mass spectrometry; Gluconobacter nephelii and Gluconobacter uchimurae are later heterotypic synonyms of Gluconobacter japonicus and Gluconobacter oxydans, respectively.</title>
        <authorList>
            <person name="Li L."/>
            <person name="Cleenwerck I."/>
            <person name="De Vuyst L."/>
            <person name="Vandamme P."/>
        </authorList>
    </citation>
    <scope>NUCLEOTIDE SEQUENCE [LARGE SCALE GENOMIC DNA]</scope>
    <source>
        <strain evidence="2 3">LMG 1552</strain>
    </source>
</reference>
<dbReference type="EMBL" id="LHZF01000152">
    <property type="protein sequence ID" value="KXV16958.1"/>
    <property type="molecule type" value="Genomic_DNA"/>
</dbReference>
<dbReference type="AlphaFoldDB" id="A0A149RRN3"/>
<sequence>MLCQNSEAAKYELIFDQTYYALRQIVGKSGWKALKQEAIADDDVFKACVEPETMDGILPRADPSCYISTIDSLTQKYRRRLSGSALEEASRPINQHIALQQKFIDLGYLPAGSIADGVYGEATREAISTWQRVAHRPASDGFISDADAATLSASTAQNQPYDRPPVPPHSVPTLQDEQQIAAENLKAMEYVVSNFQQDAFSLQKCGRQVSMENGYTQDPNVVQLAQARCIVYVQKYINDCASSGQFKPQTCVNAYGTVFGHALTTQEALTTGKGDDTALPQVSDRDVITLERSANEDCRGGMETESLTTFACTRRDYLDKQLSARGWCWGHPGNTDEAEADKSWRLCSGL</sequence>
<name>A0A149RRN3_9PROT</name>